<reference evidence="1" key="2">
    <citation type="submission" date="2008-07" db="EMBL/GenBank/DDBJ databases">
        <authorList>
            <consortium name="Broad Institute Genome Sequencing Platform"/>
            <person name="Colwell R."/>
            <person name="Grim C.J."/>
            <person name="Young S."/>
            <person name="Jaffe D."/>
            <person name="Gnerre S."/>
            <person name="Berlin A."/>
            <person name="Heiman D."/>
            <person name="Hepburn T."/>
            <person name="Shea T."/>
            <person name="Sykes S."/>
            <person name="Alvarado L."/>
            <person name="Kodira C."/>
            <person name="Heidelberg J."/>
            <person name="Lander E."/>
            <person name="Galagan J."/>
            <person name="Nusbaum C."/>
            <person name="Birren B."/>
        </authorList>
    </citation>
    <scope>NUCLEOTIDE SEQUENCE [LARGE SCALE GENOMIC DNA]</scope>
    <source>
        <strain evidence="1">MO10</strain>
    </source>
</reference>
<accession>A0A0X1L1S9</accession>
<proteinExistence type="predicted"/>
<dbReference type="Proteomes" id="UP000004687">
    <property type="component" value="Unassembled WGS sequence"/>
</dbReference>
<evidence type="ECO:0000313" key="1">
    <source>
        <dbReference type="EMBL" id="EET24489.1"/>
    </source>
</evidence>
<gene>
    <name evidence="1" type="ORF">VchoM_02516</name>
</gene>
<dbReference type="HOGENOM" id="CLU_3241159_0_0_6"/>
<dbReference type="AlphaFoldDB" id="A0A0X1L1S9"/>
<name>A0A0X1L1S9_VIBCO</name>
<sequence>MLHFKNISFPNVVFACYIINMSEFWPNVRDKGLLTLMYGLGFA</sequence>
<reference evidence="1" key="1">
    <citation type="submission" date="2005-09" db="EMBL/GenBank/DDBJ databases">
        <title>Annotation of Vibrio cholerae MO10.</title>
        <authorList>
            <person name="Colwell R."/>
            <person name="Grim C.J."/>
            <person name="Young S."/>
            <person name="Jaffe D."/>
            <person name="Gnerre S."/>
            <person name="Berlin A."/>
            <person name="Heiman D."/>
            <person name="Hepburn T."/>
            <person name="Shea T."/>
            <person name="Sykes S."/>
            <person name="Yandava C."/>
            <person name="Alvarado L."/>
            <person name="Kodira C."/>
            <person name="Borodovsky M."/>
            <person name="Heidelberg J."/>
            <person name="Lander E."/>
            <person name="Galagan J."/>
            <person name="Nusbaum C."/>
            <person name="Birren B."/>
        </authorList>
    </citation>
    <scope>NUCLEOTIDE SEQUENCE [LARGE SCALE GENOMIC DNA]</scope>
    <source>
        <strain evidence="1">MO10</strain>
    </source>
</reference>
<protein>
    <submittedName>
        <fullName evidence="1">Uncharacterized protein</fullName>
    </submittedName>
</protein>
<dbReference type="PROSITE" id="PS51257">
    <property type="entry name" value="PROKAR_LIPOPROTEIN"/>
    <property type="match status" value="1"/>
</dbReference>
<organism evidence="1">
    <name type="scientific">Vibrio cholerae (strain MO10)</name>
    <dbReference type="NCBI Taxonomy" id="345072"/>
    <lineage>
        <taxon>Bacteria</taxon>
        <taxon>Pseudomonadati</taxon>
        <taxon>Pseudomonadota</taxon>
        <taxon>Gammaproteobacteria</taxon>
        <taxon>Vibrionales</taxon>
        <taxon>Vibrionaceae</taxon>
        <taxon>Vibrio</taxon>
    </lineage>
</organism>
<dbReference type="EMBL" id="DS990137">
    <property type="protein sequence ID" value="EET24489.1"/>
    <property type="molecule type" value="Genomic_DNA"/>
</dbReference>